<protein>
    <recommendedName>
        <fullName evidence="3">Alpha/beta hydrolase family protein</fullName>
    </recommendedName>
</protein>
<organism evidence="1 2">
    <name type="scientific">Methylomagnum ishizawai</name>
    <dbReference type="NCBI Taxonomy" id="1760988"/>
    <lineage>
        <taxon>Bacteria</taxon>
        <taxon>Pseudomonadati</taxon>
        <taxon>Pseudomonadota</taxon>
        <taxon>Gammaproteobacteria</taxon>
        <taxon>Methylococcales</taxon>
        <taxon>Methylococcaceae</taxon>
        <taxon>Methylomagnum</taxon>
    </lineage>
</organism>
<sequence length="185" mass="19782">MAALLIVPGLGGSGPEHWQTWWQAQVPDAVRVEQADWHAPDLERWSRRVGAALEQTGEPAWLVAHSFGCLAAVHAALARPGRVAGAFLVAPADPARFGLDTALPATALPFPALVVASADDPWMSLPRAQEWAGRWGCACRSLGRAGHINVEAGYGPWPEGLGLFASLQATDTHQHRPAQQRIAQI</sequence>
<name>A0A1Y6D1W1_9GAMM</name>
<dbReference type="STRING" id="1760988.SAMN02949497_4343"/>
<accession>A0A1Y6D1W1</accession>
<dbReference type="InterPro" id="IPR010662">
    <property type="entry name" value="RBBP9/YdeN"/>
</dbReference>
<dbReference type="OrthoDB" id="9804993at2"/>
<evidence type="ECO:0000313" key="2">
    <source>
        <dbReference type="Proteomes" id="UP000192923"/>
    </source>
</evidence>
<dbReference type="Pfam" id="PF06821">
    <property type="entry name" value="Ser_hydrolase"/>
    <property type="match status" value="1"/>
</dbReference>
<reference evidence="1 2" key="1">
    <citation type="submission" date="2016-12" db="EMBL/GenBank/DDBJ databases">
        <authorList>
            <person name="Song W.-J."/>
            <person name="Kurnit D.M."/>
        </authorList>
    </citation>
    <scope>NUCLEOTIDE SEQUENCE [LARGE SCALE GENOMIC DNA]</scope>
    <source>
        <strain evidence="1 2">175</strain>
    </source>
</reference>
<proteinExistence type="predicted"/>
<dbReference type="EMBL" id="FXAM01000001">
    <property type="protein sequence ID" value="SMF96929.1"/>
    <property type="molecule type" value="Genomic_DNA"/>
</dbReference>
<dbReference type="Gene3D" id="3.40.50.1820">
    <property type="entry name" value="alpha/beta hydrolase"/>
    <property type="match status" value="1"/>
</dbReference>
<evidence type="ECO:0008006" key="3">
    <source>
        <dbReference type="Google" id="ProtNLM"/>
    </source>
</evidence>
<dbReference type="RefSeq" id="WP_085215774.1">
    <property type="nucleotide sequence ID" value="NZ_FXAM01000001.1"/>
</dbReference>
<gene>
    <name evidence="1" type="ORF">SAMN02949497_4343</name>
</gene>
<dbReference type="InterPro" id="IPR029058">
    <property type="entry name" value="AB_hydrolase_fold"/>
</dbReference>
<dbReference type="SUPFAM" id="SSF53474">
    <property type="entry name" value="alpha/beta-Hydrolases"/>
    <property type="match status" value="1"/>
</dbReference>
<dbReference type="AlphaFoldDB" id="A0A1Y6D1W1"/>
<keyword evidence="2" id="KW-1185">Reference proteome</keyword>
<dbReference type="Proteomes" id="UP000192923">
    <property type="component" value="Unassembled WGS sequence"/>
</dbReference>
<evidence type="ECO:0000313" key="1">
    <source>
        <dbReference type="EMBL" id="SMF96929.1"/>
    </source>
</evidence>
<dbReference type="GO" id="GO:0016787">
    <property type="term" value="F:hydrolase activity"/>
    <property type="evidence" value="ECO:0007669"/>
    <property type="project" value="InterPro"/>
</dbReference>